<sequence length="76" mass="8511">MDYRRRDAAFPHGLPVAYVDGSLTALDCEPVLSGAFEGRPWPAPAAIPPKARILSVWFAIQHRCWLDRIELWPAAP</sequence>
<accession>A0A8B6M9R0</accession>
<name>A0A8B6M9R0_METTU</name>
<evidence type="ECO:0000313" key="2">
    <source>
        <dbReference type="Proteomes" id="UP000485880"/>
    </source>
</evidence>
<evidence type="ECO:0000313" key="1">
    <source>
        <dbReference type="EMBL" id="VTZ51664.1"/>
    </source>
</evidence>
<comment type="caution">
    <text evidence="1">The sequence shown here is derived from an EMBL/GenBank/DDBJ whole genome shotgun (WGS) entry which is preliminary data.</text>
</comment>
<gene>
    <name evidence="1" type="ORF">MPC4_450005</name>
</gene>
<dbReference type="EMBL" id="CABFMQ020000104">
    <property type="protein sequence ID" value="VTZ51664.1"/>
    <property type="molecule type" value="Genomic_DNA"/>
</dbReference>
<reference evidence="1 2" key="1">
    <citation type="submission" date="2019-05" db="EMBL/GenBank/DDBJ databases">
        <authorList>
            <person name="Farhan Ul Haque M."/>
        </authorList>
    </citation>
    <scope>NUCLEOTIDE SEQUENCE [LARGE SCALE GENOMIC DNA]</scope>
    <source>
        <strain evidence="1">2</strain>
    </source>
</reference>
<proteinExistence type="predicted"/>
<organism evidence="1 2">
    <name type="scientific">Methylocella tundrae</name>
    <dbReference type="NCBI Taxonomy" id="227605"/>
    <lineage>
        <taxon>Bacteria</taxon>
        <taxon>Pseudomonadati</taxon>
        <taxon>Pseudomonadota</taxon>
        <taxon>Alphaproteobacteria</taxon>
        <taxon>Hyphomicrobiales</taxon>
        <taxon>Beijerinckiaceae</taxon>
        <taxon>Methylocella</taxon>
    </lineage>
</organism>
<keyword evidence="2" id="KW-1185">Reference proteome</keyword>
<dbReference type="Proteomes" id="UP000485880">
    <property type="component" value="Unassembled WGS sequence"/>
</dbReference>
<protein>
    <submittedName>
        <fullName evidence="1">Uncharacterized protein</fullName>
    </submittedName>
</protein>
<dbReference type="AlphaFoldDB" id="A0A8B6M9R0"/>